<dbReference type="AlphaFoldDB" id="A0A3A5MCS5"/>
<dbReference type="Pfam" id="PF13673">
    <property type="entry name" value="Acetyltransf_10"/>
    <property type="match status" value="1"/>
</dbReference>
<dbReference type="InterPro" id="IPR000182">
    <property type="entry name" value="GNAT_dom"/>
</dbReference>
<dbReference type="PROSITE" id="PS51186">
    <property type="entry name" value="GNAT"/>
    <property type="match status" value="1"/>
</dbReference>
<dbReference type="SUPFAM" id="SSF55729">
    <property type="entry name" value="Acyl-CoA N-acyltransferases (Nat)"/>
    <property type="match status" value="1"/>
</dbReference>
<keyword evidence="2" id="KW-0808">Transferase</keyword>
<gene>
    <name evidence="2" type="ORF">D6T64_18760</name>
</gene>
<accession>A0A3A5MCS5</accession>
<proteinExistence type="predicted"/>
<reference evidence="2 3" key="1">
    <citation type="submission" date="2018-09" db="EMBL/GenBank/DDBJ databases">
        <title>Novel species of Cryobacterium.</title>
        <authorList>
            <person name="Liu Q."/>
            <person name="Xin Y.-H."/>
        </authorList>
    </citation>
    <scope>NUCLEOTIDE SEQUENCE [LARGE SCALE GENOMIC DNA]</scope>
    <source>
        <strain evidence="2 3">Hh39</strain>
    </source>
</reference>
<dbReference type="PANTHER" id="PTHR43451">
    <property type="entry name" value="ACETYLTRANSFERASE (GNAT) FAMILY PROTEIN"/>
    <property type="match status" value="1"/>
</dbReference>
<dbReference type="Gene3D" id="3.40.630.30">
    <property type="match status" value="1"/>
</dbReference>
<dbReference type="PANTHER" id="PTHR43451:SF1">
    <property type="entry name" value="ACETYLTRANSFERASE"/>
    <property type="match status" value="1"/>
</dbReference>
<comment type="caution">
    <text evidence="2">The sequence shown here is derived from an EMBL/GenBank/DDBJ whole genome shotgun (WGS) entry which is preliminary data.</text>
</comment>
<dbReference type="InterPro" id="IPR016181">
    <property type="entry name" value="Acyl_CoA_acyltransferase"/>
</dbReference>
<name>A0A3A5MCS5_9MICO</name>
<dbReference type="InterPro" id="IPR052564">
    <property type="entry name" value="N-acetyltrans/Recomb-assoc"/>
</dbReference>
<evidence type="ECO:0000313" key="2">
    <source>
        <dbReference type="EMBL" id="RJT85655.1"/>
    </source>
</evidence>
<evidence type="ECO:0000313" key="3">
    <source>
        <dbReference type="Proteomes" id="UP000272015"/>
    </source>
</evidence>
<dbReference type="RefSeq" id="WP_119976197.1">
    <property type="nucleotide sequence ID" value="NZ_JBHSQA010000009.1"/>
</dbReference>
<dbReference type="GO" id="GO:0016747">
    <property type="term" value="F:acyltransferase activity, transferring groups other than amino-acyl groups"/>
    <property type="evidence" value="ECO:0007669"/>
    <property type="project" value="InterPro"/>
</dbReference>
<evidence type="ECO:0000259" key="1">
    <source>
        <dbReference type="PROSITE" id="PS51186"/>
    </source>
</evidence>
<sequence length="168" mass="18258">MLIRAYDARDIRDAEASLAVFQRAIRVTASRDYSPEQIAVWAPDNVNITVWAAKRVAAGTVVATINGRVVGFTDVDDRGYIDMMFVDPSVSGRGVATALLAWVGELARSRGIRQLTSHVSLTAQAFFEKNGFVVVEERHPVRGGVALTNFLMRRAVIDAPVDTAPVAT</sequence>
<dbReference type="OrthoDB" id="9812192at2"/>
<dbReference type="Proteomes" id="UP000272015">
    <property type="component" value="Unassembled WGS sequence"/>
</dbReference>
<protein>
    <submittedName>
        <fullName evidence="2">GNAT family N-acetyltransferase</fullName>
    </submittedName>
</protein>
<dbReference type="CDD" id="cd04301">
    <property type="entry name" value="NAT_SF"/>
    <property type="match status" value="1"/>
</dbReference>
<dbReference type="EMBL" id="QZVS01000095">
    <property type="protein sequence ID" value="RJT85655.1"/>
    <property type="molecule type" value="Genomic_DNA"/>
</dbReference>
<feature type="domain" description="N-acetyltransferase" evidence="1">
    <location>
        <begin position="9"/>
        <end position="157"/>
    </location>
</feature>
<organism evidence="2 3">
    <name type="scientific">Cryobacterium melibiosiphilum</name>
    <dbReference type="NCBI Taxonomy" id="995039"/>
    <lineage>
        <taxon>Bacteria</taxon>
        <taxon>Bacillati</taxon>
        <taxon>Actinomycetota</taxon>
        <taxon>Actinomycetes</taxon>
        <taxon>Micrococcales</taxon>
        <taxon>Microbacteriaceae</taxon>
        <taxon>Cryobacterium</taxon>
    </lineage>
</organism>
<keyword evidence="3" id="KW-1185">Reference proteome</keyword>